<keyword evidence="3" id="KW-1003">Cell membrane</keyword>
<name>A0ABM5Y8M9_ANAPI</name>
<feature type="domain" description="EamA" evidence="8">
    <location>
        <begin position="4"/>
        <end position="135"/>
    </location>
</feature>
<comment type="subcellular location">
    <subcellularLocation>
        <location evidence="1">Cell membrane</location>
        <topology evidence="1">Multi-pass membrane protein</topology>
    </subcellularLocation>
</comment>
<evidence type="ECO:0000256" key="1">
    <source>
        <dbReference type="ARBA" id="ARBA00004651"/>
    </source>
</evidence>
<dbReference type="PANTHER" id="PTHR42920">
    <property type="entry name" value="OS03G0707200 PROTEIN-RELATED"/>
    <property type="match status" value="1"/>
</dbReference>
<feature type="transmembrane region" description="Helical" evidence="7">
    <location>
        <begin position="201"/>
        <end position="223"/>
    </location>
</feature>
<feature type="transmembrane region" description="Helical" evidence="7">
    <location>
        <begin position="175"/>
        <end position="195"/>
    </location>
</feature>
<comment type="similarity">
    <text evidence="2">Belongs to the EamA transporter family.</text>
</comment>
<feature type="transmembrane region" description="Helical" evidence="7">
    <location>
        <begin position="119"/>
        <end position="136"/>
    </location>
</feature>
<gene>
    <name evidence="9" type="ORF">CPRO_03990</name>
</gene>
<organism evidence="9 10">
    <name type="scientific">Anaerotignum propionicum DSM 1682</name>
    <dbReference type="NCBI Taxonomy" id="991789"/>
    <lineage>
        <taxon>Bacteria</taxon>
        <taxon>Bacillati</taxon>
        <taxon>Bacillota</taxon>
        <taxon>Clostridia</taxon>
        <taxon>Lachnospirales</taxon>
        <taxon>Anaerotignaceae</taxon>
        <taxon>Anaerotignum</taxon>
    </lineage>
</organism>
<feature type="transmembrane region" description="Helical" evidence="7">
    <location>
        <begin position="260"/>
        <end position="277"/>
    </location>
</feature>
<evidence type="ECO:0000256" key="7">
    <source>
        <dbReference type="SAM" id="Phobius"/>
    </source>
</evidence>
<feature type="transmembrane region" description="Helical" evidence="7">
    <location>
        <begin position="7"/>
        <end position="27"/>
    </location>
</feature>
<dbReference type="InterPro" id="IPR037185">
    <property type="entry name" value="EmrE-like"/>
</dbReference>
<evidence type="ECO:0000313" key="9">
    <source>
        <dbReference type="EMBL" id="AMJ40008.1"/>
    </source>
</evidence>
<evidence type="ECO:0000256" key="4">
    <source>
        <dbReference type="ARBA" id="ARBA00022692"/>
    </source>
</evidence>
<keyword evidence="5 7" id="KW-1133">Transmembrane helix</keyword>
<feature type="domain" description="EamA" evidence="8">
    <location>
        <begin position="144"/>
        <end position="276"/>
    </location>
</feature>
<accession>A0ABM5Y8M9</accession>
<dbReference type="EMBL" id="CP014223">
    <property type="protein sequence ID" value="AMJ40008.1"/>
    <property type="molecule type" value="Genomic_DNA"/>
</dbReference>
<dbReference type="PANTHER" id="PTHR42920:SF5">
    <property type="entry name" value="EAMA DOMAIN-CONTAINING PROTEIN"/>
    <property type="match status" value="1"/>
</dbReference>
<feature type="transmembrane region" description="Helical" evidence="7">
    <location>
        <begin position="235"/>
        <end position="254"/>
    </location>
</feature>
<feature type="transmembrane region" description="Helical" evidence="7">
    <location>
        <begin position="65"/>
        <end position="87"/>
    </location>
</feature>
<protein>
    <submittedName>
        <fullName evidence="9">EamA-like transporter family protein</fullName>
    </submittedName>
</protein>
<reference evidence="10" key="2">
    <citation type="submission" date="2016-01" db="EMBL/GenBank/DDBJ databases">
        <authorList>
            <person name="Poehlein A."/>
            <person name="Schlien K."/>
            <person name="Gottschalk G."/>
            <person name="Buckel W."/>
            <person name="Daniel R."/>
        </authorList>
    </citation>
    <scope>NUCLEOTIDE SEQUENCE [LARGE SCALE GENOMIC DNA]</scope>
    <source>
        <strain evidence="10">X2</strain>
    </source>
</reference>
<evidence type="ECO:0000259" key="8">
    <source>
        <dbReference type="Pfam" id="PF00892"/>
    </source>
</evidence>
<dbReference type="InterPro" id="IPR000620">
    <property type="entry name" value="EamA_dom"/>
</dbReference>
<dbReference type="SUPFAM" id="SSF103481">
    <property type="entry name" value="Multidrug resistance efflux transporter EmrE"/>
    <property type="match status" value="2"/>
</dbReference>
<reference evidence="9 10" key="1">
    <citation type="journal article" date="2016" name="Genome Announc.">
        <title>Complete Genome Sequence of the Amino Acid-Fermenting Clostridium propionicum X2 (DSM 1682).</title>
        <authorList>
            <person name="Poehlein A."/>
            <person name="Schlien K."/>
            <person name="Chowdhury N.P."/>
            <person name="Gottschalk G."/>
            <person name="Buckel W."/>
            <person name="Daniel R."/>
        </authorList>
    </citation>
    <scope>NUCLEOTIDE SEQUENCE [LARGE SCALE GENOMIC DNA]</scope>
    <source>
        <strain evidence="9 10">X2</strain>
    </source>
</reference>
<dbReference type="Pfam" id="PF00892">
    <property type="entry name" value="EamA"/>
    <property type="match status" value="2"/>
</dbReference>
<dbReference type="RefSeq" id="WP_066047262.1">
    <property type="nucleotide sequence ID" value="NZ_CP014223.1"/>
</dbReference>
<evidence type="ECO:0000313" key="10">
    <source>
        <dbReference type="Proteomes" id="UP000068026"/>
    </source>
</evidence>
<dbReference type="InterPro" id="IPR051258">
    <property type="entry name" value="Diverse_Substrate_Transporter"/>
</dbReference>
<feature type="transmembrane region" description="Helical" evidence="7">
    <location>
        <begin position="93"/>
        <end position="112"/>
    </location>
</feature>
<keyword evidence="10" id="KW-1185">Reference proteome</keyword>
<evidence type="ECO:0000256" key="6">
    <source>
        <dbReference type="ARBA" id="ARBA00023136"/>
    </source>
</evidence>
<sequence length="292" mass="31686">MRNKGDWMLLIAAILGGGGFIGVKYLLDWGYTPYQVMLGRFIIATVCLSLIYFKRYFQITKKEWKMGGILGVLLAATFVLLTVGLQYTTPSVNAFLCNTQAAIVPFICWVAFRQKPLPSGFLAAFLTLFGVALLSVTEDFKLDIGAVLSFGAAVAFSMQMAFMGKAVLECDSVNIALVEHLVVTIISFVITAMTGMDMPSLNGLAVASYLNVGIFCTAIYFVLQSVGQKYTSANKTAIIITSESIFAAIISILFYGERMGWRGVLGCGIIFAAMLLAEKPLGKTVDTEEKIS</sequence>
<dbReference type="Proteomes" id="UP000068026">
    <property type="component" value="Chromosome"/>
</dbReference>
<evidence type="ECO:0000256" key="5">
    <source>
        <dbReference type="ARBA" id="ARBA00022989"/>
    </source>
</evidence>
<feature type="transmembrane region" description="Helical" evidence="7">
    <location>
        <begin position="142"/>
        <end position="163"/>
    </location>
</feature>
<feature type="transmembrane region" description="Helical" evidence="7">
    <location>
        <begin position="33"/>
        <end position="53"/>
    </location>
</feature>
<evidence type="ECO:0000256" key="3">
    <source>
        <dbReference type="ARBA" id="ARBA00022475"/>
    </source>
</evidence>
<keyword evidence="4 7" id="KW-0812">Transmembrane</keyword>
<proteinExistence type="inferred from homology"/>
<keyword evidence="6 7" id="KW-0472">Membrane</keyword>
<evidence type="ECO:0000256" key="2">
    <source>
        <dbReference type="ARBA" id="ARBA00007362"/>
    </source>
</evidence>